<proteinExistence type="predicted"/>
<gene>
    <name evidence="1" type="ORF">IC621_02400</name>
</gene>
<comment type="caution">
    <text evidence="1">The sequence shown here is derived from an EMBL/GenBank/DDBJ whole genome shotgun (WGS) entry which is preliminary data.</text>
</comment>
<keyword evidence="2" id="KW-1185">Reference proteome</keyword>
<dbReference type="Proteomes" id="UP000626844">
    <property type="component" value="Unassembled WGS sequence"/>
</dbReference>
<dbReference type="RefSeq" id="WP_191155365.1">
    <property type="nucleotide sequence ID" value="NZ_JACXAI010000002.1"/>
</dbReference>
<dbReference type="AlphaFoldDB" id="A0A926RW10"/>
<name>A0A926RW10_9BACI</name>
<evidence type="ECO:0000313" key="1">
    <source>
        <dbReference type="EMBL" id="MBD1379070.1"/>
    </source>
</evidence>
<organism evidence="1 2">
    <name type="scientific">Metabacillus arenae</name>
    <dbReference type="NCBI Taxonomy" id="2771434"/>
    <lineage>
        <taxon>Bacteria</taxon>
        <taxon>Bacillati</taxon>
        <taxon>Bacillota</taxon>
        <taxon>Bacilli</taxon>
        <taxon>Bacillales</taxon>
        <taxon>Bacillaceae</taxon>
        <taxon>Metabacillus</taxon>
    </lineage>
</organism>
<protein>
    <submittedName>
        <fullName evidence="1">Uncharacterized protein</fullName>
    </submittedName>
</protein>
<evidence type="ECO:0000313" key="2">
    <source>
        <dbReference type="Proteomes" id="UP000626844"/>
    </source>
</evidence>
<dbReference type="EMBL" id="JACXAI010000002">
    <property type="protein sequence ID" value="MBD1379070.1"/>
    <property type="molecule type" value="Genomic_DNA"/>
</dbReference>
<accession>A0A926RW10</accession>
<reference evidence="1" key="1">
    <citation type="submission" date="2020-09" db="EMBL/GenBank/DDBJ databases">
        <title>A novel bacterium of genus Bacillus, isolated from South China Sea.</title>
        <authorList>
            <person name="Huang H."/>
            <person name="Mo K."/>
            <person name="Hu Y."/>
        </authorList>
    </citation>
    <scope>NUCLEOTIDE SEQUENCE</scope>
    <source>
        <strain evidence="1">IB182487</strain>
    </source>
</reference>
<sequence length="64" mass="7417">MKAFVTIELEIPFSDEETKEMDEGLKKQGKTFKYHVSEQFESLLVNEADIPTEAIKNIEINRVD</sequence>